<dbReference type="RefSeq" id="WP_265617499.1">
    <property type="nucleotide sequence ID" value="NZ_JAPFRD010000010.1"/>
</dbReference>
<proteinExistence type="predicted"/>
<dbReference type="Pfam" id="PF11042">
    <property type="entry name" value="DUF2750"/>
    <property type="match status" value="1"/>
</dbReference>
<comment type="caution">
    <text evidence="1">The sequence shown here is derived from an EMBL/GenBank/DDBJ whole genome shotgun (WGS) entry which is preliminary data.</text>
</comment>
<evidence type="ECO:0000313" key="2">
    <source>
        <dbReference type="Proteomes" id="UP001142810"/>
    </source>
</evidence>
<gene>
    <name evidence="1" type="ORF">OPS25_09660</name>
</gene>
<evidence type="ECO:0000313" key="1">
    <source>
        <dbReference type="EMBL" id="MCW8108759.1"/>
    </source>
</evidence>
<protein>
    <submittedName>
        <fullName evidence="1">DUF2750 domain-containing protein</fullName>
    </submittedName>
</protein>
<dbReference type="EMBL" id="JAPFRD010000010">
    <property type="protein sequence ID" value="MCW8108759.1"/>
    <property type="molecule type" value="Genomic_DNA"/>
</dbReference>
<keyword evidence="2" id="KW-1185">Reference proteome</keyword>
<accession>A0ABT3P7M2</accession>
<reference evidence="1" key="1">
    <citation type="submission" date="2022-11" db="EMBL/GenBank/DDBJ databases">
        <title>Alteromonas sp. nov., isolated from sea water of the Qingdao.</title>
        <authorList>
            <person name="Wang Q."/>
        </authorList>
    </citation>
    <scope>NUCLEOTIDE SEQUENCE</scope>
    <source>
        <strain evidence="1">ASW11-7</strain>
    </source>
</reference>
<organism evidence="1 2">
    <name type="scientific">Alteromonas aquimaris</name>
    <dbReference type="NCBI Taxonomy" id="2998417"/>
    <lineage>
        <taxon>Bacteria</taxon>
        <taxon>Pseudomonadati</taxon>
        <taxon>Pseudomonadota</taxon>
        <taxon>Gammaproteobacteria</taxon>
        <taxon>Alteromonadales</taxon>
        <taxon>Alteromonadaceae</taxon>
        <taxon>Alteromonas/Salinimonas group</taxon>
        <taxon>Alteromonas</taxon>
    </lineage>
</organism>
<sequence>MFPNTITESLPDAIIKQAAALSAEERLELFLQYVDKAGEVWVLLGENGYVMMETLEGHCLPVWPHQQLVSCWHQSQKSEASAKSIGIEEFLQTWLPGLDKNNTTLAIFPAAENEAAIIVTAEAFKLSLSETG</sequence>
<name>A0ABT3P7M2_9ALTE</name>
<dbReference type="InterPro" id="IPR021284">
    <property type="entry name" value="DUF2750"/>
</dbReference>
<dbReference type="Proteomes" id="UP001142810">
    <property type="component" value="Unassembled WGS sequence"/>
</dbReference>